<dbReference type="GO" id="GO:0005829">
    <property type="term" value="C:cytosol"/>
    <property type="evidence" value="ECO:0007669"/>
    <property type="project" value="TreeGrafter"/>
</dbReference>
<comment type="caution">
    <text evidence="13">The sequence shown here is derived from an EMBL/GenBank/DDBJ whole genome shotgun (WGS) entry which is preliminary data.</text>
</comment>
<evidence type="ECO:0000256" key="6">
    <source>
        <dbReference type="ARBA" id="ARBA00022723"/>
    </source>
</evidence>
<evidence type="ECO:0000256" key="7">
    <source>
        <dbReference type="ARBA" id="ARBA00022793"/>
    </source>
</evidence>
<comment type="pathway">
    <text evidence="1">Secondary metabolite metabolism; quinolate metabolism.</text>
</comment>
<comment type="subunit">
    <text evidence="3">Monomer.</text>
</comment>
<evidence type="ECO:0000259" key="12">
    <source>
        <dbReference type="Pfam" id="PF04909"/>
    </source>
</evidence>
<evidence type="ECO:0000256" key="2">
    <source>
        <dbReference type="ARBA" id="ARBA00005871"/>
    </source>
</evidence>
<dbReference type="GO" id="GO:0001760">
    <property type="term" value="F:aminocarboxymuconate-semialdehyde decarboxylase activity"/>
    <property type="evidence" value="ECO:0007669"/>
    <property type="project" value="UniProtKB-EC"/>
</dbReference>
<evidence type="ECO:0000256" key="1">
    <source>
        <dbReference type="ARBA" id="ARBA00005079"/>
    </source>
</evidence>
<dbReference type="AlphaFoldDB" id="A0A3E2HAQ4"/>
<keyword evidence="6" id="KW-0479">Metal-binding</keyword>
<reference evidence="13 14" key="1">
    <citation type="submission" date="2018-05" db="EMBL/GenBank/DDBJ databases">
        <title>Draft genome sequence of Scytalidium lignicola DSM 105466, a ubiquitous saprotrophic fungus.</title>
        <authorList>
            <person name="Buettner E."/>
            <person name="Gebauer A.M."/>
            <person name="Hofrichter M."/>
            <person name="Liers C."/>
            <person name="Kellner H."/>
        </authorList>
    </citation>
    <scope>NUCLEOTIDE SEQUENCE [LARGE SCALE GENOMIC DNA]</scope>
    <source>
        <strain evidence="13 14">DSM 105466</strain>
    </source>
</reference>
<evidence type="ECO:0000256" key="9">
    <source>
        <dbReference type="ARBA" id="ARBA00023239"/>
    </source>
</evidence>
<evidence type="ECO:0000313" key="13">
    <source>
        <dbReference type="EMBL" id="RFU30450.1"/>
    </source>
</evidence>
<dbReference type="PANTHER" id="PTHR21240">
    <property type="entry name" value="2-AMINO-3-CARBOXYLMUCONATE-6-SEMIALDEHYDE DECARBOXYLASE"/>
    <property type="match status" value="1"/>
</dbReference>
<dbReference type="Proteomes" id="UP000258309">
    <property type="component" value="Unassembled WGS sequence"/>
</dbReference>
<keyword evidence="14" id="KW-1185">Reference proteome</keyword>
<dbReference type="PANTHER" id="PTHR21240:SF27">
    <property type="entry name" value="2-AMINO-3-CARBOXYMUCONATE-6-SEMIALDEHYDE DECARBOXYLASE"/>
    <property type="match status" value="1"/>
</dbReference>
<dbReference type="EC" id="4.1.1.45" evidence="4"/>
<dbReference type="InterPro" id="IPR032466">
    <property type="entry name" value="Metal_Hydrolase"/>
</dbReference>
<dbReference type="OMA" id="HIAGICH"/>
<feature type="non-terminal residue" evidence="13">
    <location>
        <position position="1"/>
    </location>
</feature>
<evidence type="ECO:0000256" key="8">
    <source>
        <dbReference type="ARBA" id="ARBA00022833"/>
    </source>
</evidence>
<dbReference type="InterPro" id="IPR032465">
    <property type="entry name" value="ACMSD"/>
</dbReference>
<feature type="domain" description="Amidohydrolase-related" evidence="12">
    <location>
        <begin position="151"/>
        <end position="497"/>
    </location>
</feature>
<dbReference type="STRING" id="5539.A0A3E2HAQ4"/>
<proteinExistence type="inferred from homology"/>
<feature type="non-terminal residue" evidence="13">
    <location>
        <position position="524"/>
    </location>
</feature>
<dbReference type="InterPro" id="IPR006680">
    <property type="entry name" value="Amidohydro-rel"/>
</dbReference>
<dbReference type="OrthoDB" id="2832284at2759"/>
<accession>A0A3E2HAQ4</accession>
<protein>
    <recommendedName>
        <fullName evidence="5">2-amino-3-carboxymuconate-6-semialdehyde decarboxylase</fullName>
        <ecNumber evidence="4">4.1.1.45</ecNumber>
    </recommendedName>
    <alternativeName>
        <fullName evidence="10">Picolinate carboxylase</fullName>
    </alternativeName>
</protein>
<evidence type="ECO:0000256" key="10">
    <source>
        <dbReference type="ARBA" id="ARBA00031120"/>
    </source>
</evidence>
<sequence length="524" mass="58325">MKSFPEYMQRLLTGGFSVPPFSPSHDAKARGSCISVDEAIETNATSGEPVNWAQVLGPTGDYMELTVRAMKKRAASDRFDFLTMITGEARYMQEMSERNGVLYAECVTRSRGMSPSRDTDCCCQHGISSNLKPQDGRFNNGKLQGTSLYRIDMHTHIMPSSLPNLSSFTTDGYQSPWLEARPSKSGPDGAVDLYVGSTFFRTVKPNCLDASVRLAEMDAAGVDVQVLSTLPILFFYEEAAEPVTMLARELNNHIAGICHDYPDRFVGLATVPLPDVTASVEELKRAKFELGLNGVEIGTTIGDRNLDDPALEPFWRACEELNFPVFIHPLGYSLDRENRARWGKYWASWLVGMPCETALAMHAITSSGLLLNFPNLRLCFAHAGGAFPSLIGRIQHGFDCRPDLVARDAGGRTPTEHLKSGKNLWIDSLVHDPDMLEYLCKKIGSDRIVMGSDYPFPLGEVPEAGRMLASEDQLSSFLSWKERAYMLAGNAIDFLGLDERFRHRFECRLNEFLERNNVKTKACL</sequence>
<keyword evidence="9 11" id="KW-0456">Lyase</keyword>
<dbReference type="EMBL" id="NCSJ02000100">
    <property type="protein sequence ID" value="RFU30450.1"/>
    <property type="molecule type" value="Genomic_DNA"/>
</dbReference>
<gene>
    <name evidence="13" type="ORF">B7463_g5884</name>
</gene>
<dbReference type="SUPFAM" id="SSF51556">
    <property type="entry name" value="Metallo-dependent hydrolases"/>
    <property type="match status" value="1"/>
</dbReference>
<organism evidence="13 14">
    <name type="scientific">Scytalidium lignicola</name>
    <name type="common">Hyphomycete</name>
    <dbReference type="NCBI Taxonomy" id="5539"/>
    <lineage>
        <taxon>Eukaryota</taxon>
        <taxon>Fungi</taxon>
        <taxon>Dikarya</taxon>
        <taxon>Ascomycota</taxon>
        <taxon>Pezizomycotina</taxon>
        <taxon>Leotiomycetes</taxon>
        <taxon>Leotiomycetes incertae sedis</taxon>
        <taxon>Scytalidium</taxon>
    </lineage>
</organism>
<comment type="similarity">
    <text evidence="2">Belongs to the metallo-dependent hydrolases superfamily. ACMSD family.</text>
</comment>
<dbReference type="GO" id="GO:0046872">
    <property type="term" value="F:metal ion binding"/>
    <property type="evidence" value="ECO:0007669"/>
    <property type="project" value="UniProtKB-KW"/>
</dbReference>
<name>A0A3E2HAQ4_SCYLI</name>
<evidence type="ECO:0000256" key="11">
    <source>
        <dbReference type="RuleBase" id="RU366045"/>
    </source>
</evidence>
<evidence type="ECO:0000313" key="14">
    <source>
        <dbReference type="Proteomes" id="UP000258309"/>
    </source>
</evidence>
<dbReference type="GO" id="GO:0016787">
    <property type="term" value="F:hydrolase activity"/>
    <property type="evidence" value="ECO:0007669"/>
    <property type="project" value="InterPro"/>
</dbReference>
<evidence type="ECO:0000256" key="5">
    <source>
        <dbReference type="ARBA" id="ARBA00021214"/>
    </source>
</evidence>
<evidence type="ECO:0000256" key="3">
    <source>
        <dbReference type="ARBA" id="ARBA00011245"/>
    </source>
</evidence>
<dbReference type="Gene3D" id="3.20.20.140">
    <property type="entry name" value="Metal-dependent hydrolases"/>
    <property type="match status" value="1"/>
</dbReference>
<dbReference type="Pfam" id="PF04909">
    <property type="entry name" value="Amidohydro_2"/>
    <property type="match status" value="1"/>
</dbReference>
<dbReference type="CDD" id="cd01292">
    <property type="entry name" value="metallo-dependent_hydrolases"/>
    <property type="match status" value="1"/>
</dbReference>
<keyword evidence="8" id="KW-0862">Zinc</keyword>
<evidence type="ECO:0000256" key="4">
    <source>
        <dbReference type="ARBA" id="ARBA00012365"/>
    </source>
</evidence>
<keyword evidence="7 11" id="KW-0210">Decarboxylase</keyword>
<dbReference type="GO" id="GO:0019748">
    <property type="term" value="P:secondary metabolic process"/>
    <property type="evidence" value="ECO:0007669"/>
    <property type="project" value="TreeGrafter"/>
</dbReference>